<dbReference type="PRINTS" id="PR00455">
    <property type="entry name" value="HTHTETR"/>
</dbReference>
<dbReference type="Pfam" id="PF17932">
    <property type="entry name" value="TetR_C_24"/>
    <property type="match status" value="1"/>
</dbReference>
<dbReference type="InterPro" id="IPR050109">
    <property type="entry name" value="HTH-type_TetR-like_transc_reg"/>
</dbReference>
<dbReference type="PANTHER" id="PTHR30055:SF226">
    <property type="entry name" value="HTH-TYPE TRANSCRIPTIONAL REGULATOR PKSA"/>
    <property type="match status" value="1"/>
</dbReference>
<proteinExistence type="predicted"/>
<name>A0A848KT80_9ACTN</name>
<reference evidence="4 5" key="1">
    <citation type="submission" date="2020-04" db="EMBL/GenBank/DDBJ databases">
        <title>Gordonia sp. nov. TBRC 11910.</title>
        <authorList>
            <person name="Suriyachadkun C."/>
        </authorList>
    </citation>
    <scope>NUCLEOTIDE SEQUENCE [LARGE SCALE GENOMIC DNA]</scope>
    <source>
        <strain evidence="4 5">TBRC 11910</strain>
    </source>
</reference>
<evidence type="ECO:0000313" key="4">
    <source>
        <dbReference type="EMBL" id="NMN99712.1"/>
    </source>
</evidence>
<evidence type="ECO:0000259" key="3">
    <source>
        <dbReference type="PROSITE" id="PS50977"/>
    </source>
</evidence>
<dbReference type="AlphaFoldDB" id="A0A848KT80"/>
<dbReference type="InterPro" id="IPR036271">
    <property type="entry name" value="Tet_transcr_reg_TetR-rel_C_sf"/>
</dbReference>
<dbReference type="Gene3D" id="1.10.357.10">
    <property type="entry name" value="Tetracycline Repressor, domain 2"/>
    <property type="match status" value="1"/>
</dbReference>
<feature type="domain" description="HTH tetR-type" evidence="3">
    <location>
        <begin position="14"/>
        <end position="74"/>
    </location>
</feature>
<dbReference type="GO" id="GO:0003700">
    <property type="term" value="F:DNA-binding transcription factor activity"/>
    <property type="evidence" value="ECO:0007669"/>
    <property type="project" value="TreeGrafter"/>
</dbReference>
<dbReference type="EMBL" id="JABBNB010000001">
    <property type="protein sequence ID" value="NMN99712.1"/>
    <property type="molecule type" value="Genomic_DNA"/>
</dbReference>
<dbReference type="Proteomes" id="UP000550729">
    <property type="component" value="Unassembled WGS sequence"/>
</dbReference>
<protein>
    <submittedName>
        <fullName evidence="4">TetR/AcrR family transcriptional regulator</fullName>
    </submittedName>
</protein>
<accession>A0A848KT80</accession>
<gene>
    <name evidence="4" type="ORF">HH308_00590</name>
</gene>
<dbReference type="Pfam" id="PF00440">
    <property type="entry name" value="TetR_N"/>
    <property type="match status" value="1"/>
</dbReference>
<dbReference type="RefSeq" id="WP_170192222.1">
    <property type="nucleotide sequence ID" value="NZ_JABBNB010000001.1"/>
</dbReference>
<dbReference type="PANTHER" id="PTHR30055">
    <property type="entry name" value="HTH-TYPE TRANSCRIPTIONAL REGULATOR RUTR"/>
    <property type="match status" value="1"/>
</dbReference>
<organism evidence="4 5">
    <name type="scientific">Gordonia asplenii</name>
    <dbReference type="NCBI Taxonomy" id="2725283"/>
    <lineage>
        <taxon>Bacteria</taxon>
        <taxon>Bacillati</taxon>
        <taxon>Actinomycetota</taxon>
        <taxon>Actinomycetes</taxon>
        <taxon>Mycobacteriales</taxon>
        <taxon>Gordoniaceae</taxon>
        <taxon>Gordonia</taxon>
    </lineage>
</organism>
<feature type="DNA-binding region" description="H-T-H motif" evidence="2">
    <location>
        <begin position="37"/>
        <end position="56"/>
    </location>
</feature>
<dbReference type="InterPro" id="IPR009057">
    <property type="entry name" value="Homeodomain-like_sf"/>
</dbReference>
<keyword evidence="1 2" id="KW-0238">DNA-binding</keyword>
<dbReference type="Gene3D" id="1.10.10.60">
    <property type="entry name" value="Homeodomain-like"/>
    <property type="match status" value="1"/>
</dbReference>
<sequence length="226" mass="24363">MPYRPTDATRATAAAKRVAVLRAARALVAEQGFTGTTVAAIAARSGVAVGSVYSHFDKREALLAEVFRDAARYELAQVKSAVDGQSDPVRRLDALIEVFAERALRGRQLAWALLFEPVIPAVETERMALRQSYRDLGTEIIAAGVASGDFDQQDAPVVSSAVMGAISEALVGALNPSAAMSEPTDDAALLDTIRTFCFRALGAEKRRWNENPTDTTLFAPTPRNRR</sequence>
<dbReference type="PROSITE" id="PS50977">
    <property type="entry name" value="HTH_TETR_2"/>
    <property type="match status" value="1"/>
</dbReference>
<dbReference type="SUPFAM" id="SSF46689">
    <property type="entry name" value="Homeodomain-like"/>
    <property type="match status" value="1"/>
</dbReference>
<evidence type="ECO:0000256" key="2">
    <source>
        <dbReference type="PROSITE-ProRule" id="PRU00335"/>
    </source>
</evidence>
<dbReference type="InterPro" id="IPR041490">
    <property type="entry name" value="KstR2_TetR_C"/>
</dbReference>
<evidence type="ECO:0000256" key="1">
    <source>
        <dbReference type="ARBA" id="ARBA00023125"/>
    </source>
</evidence>
<comment type="caution">
    <text evidence="4">The sequence shown here is derived from an EMBL/GenBank/DDBJ whole genome shotgun (WGS) entry which is preliminary data.</text>
</comment>
<evidence type="ECO:0000313" key="5">
    <source>
        <dbReference type="Proteomes" id="UP000550729"/>
    </source>
</evidence>
<keyword evidence="5" id="KW-1185">Reference proteome</keyword>
<dbReference type="InterPro" id="IPR001647">
    <property type="entry name" value="HTH_TetR"/>
</dbReference>
<dbReference type="GO" id="GO:0000976">
    <property type="term" value="F:transcription cis-regulatory region binding"/>
    <property type="evidence" value="ECO:0007669"/>
    <property type="project" value="TreeGrafter"/>
</dbReference>
<dbReference type="SUPFAM" id="SSF48498">
    <property type="entry name" value="Tetracyclin repressor-like, C-terminal domain"/>
    <property type="match status" value="1"/>
</dbReference>